<evidence type="ECO:0000313" key="1">
    <source>
        <dbReference type="EMBL" id="MBD8129278.1"/>
    </source>
</evidence>
<dbReference type="EMBL" id="JACYNR010000056">
    <property type="protein sequence ID" value="MBD8129278.1"/>
    <property type="molecule type" value="Genomic_DNA"/>
</dbReference>
<keyword evidence="2" id="KW-1185">Reference proteome</keyword>
<evidence type="ECO:0000313" key="2">
    <source>
        <dbReference type="Proteomes" id="UP000610459"/>
    </source>
</evidence>
<sequence length="120" mass="13030">MKNFFALLFLFSSASIAANPPININCGNDNYAIHFGNGGSVVLKNGELMESPSFSRKSYNGDLNAAILQFDQYGEQGGFHVHHSIVLSKGKSEAVLNKQDFDADNVARSDAVKESCTIKK</sequence>
<proteinExistence type="predicted"/>
<reference evidence="1 2" key="1">
    <citation type="journal article" date="2020" name="FEMS Microbiol. Ecol.">
        <title>Temporal dynamics of bacterial communities during seed development and maturation.</title>
        <authorList>
            <person name="Chesneau G."/>
            <person name="Torres-Cortes G."/>
            <person name="Briand M."/>
            <person name="Darrasse A."/>
            <person name="Preveaux A."/>
            <person name="Marais C."/>
            <person name="Jacques M.A."/>
            <person name="Shade A."/>
            <person name="Barret M."/>
        </authorList>
    </citation>
    <scope>NUCLEOTIDE SEQUENCE [LARGE SCALE GENOMIC DNA]</scope>
    <source>
        <strain evidence="1 2">CFBP13709</strain>
    </source>
</reference>
<accession>A0ACC5PVT6</accession>
<gene>
    <name evidence="1" type="ORF">IFT41_24595</name>
</gene>
<dbReference type="Proteomes" id="UP000610459">
    <property type="component" value="Unassembled WGS sequence"/>
</dbReference>
<comment type="caution">
    <text evidence="1">The sequence shown here is derived from an EMBL/GenBank/DDBJ whole genome shotgun (WGS) entry which is preliminary data.</text>
</comment>
<protein>
    <submittedName>
        <fullName evidence="1">Uncharacterized protein</fullName>
    </submittedName>
</protein>
<organism evidence="1 2">
    <name type="scientific">Enterobacter agglomerans</name>
    <name type="common">Erwinia herbicola</name>
    <name type="synonym">Pantoea agglomerans</name>
    <dbReference type="NCBI Taxonomy" id="549"/>
    <lineage>
        <taxon>Bacteria</taxon>
        <taxon>Pseudomonadati</taxon>
        <taxon>Pseudomonadota</taxon>
        <taxon>Gammaproteobacteria</taxon>
        <taxon>Enterobacterales</taxon>
        <taxon>Erwiniaceae</taxon>
        <taxon>Pantoea</taxon>
        <taxon>Pantoea agglomerans group</taxon>
    </lineage>
</organism>
<name>A0ACC5PVT6_ENTAG</name>